<dbReference type="Proteomes" id="UP001205890">
    <property type="component" value="Unassembled WGS sequence"/>
</dbReference>
<keyword evidence="3" id="KW-1185">Reference proteome</keyword>
<dbReference type="SUPFAM" id="SSF46565">
    <property type="entry name" value="Chaperone J-domain"/>
    <property type="match status" value="1"/>
</dbReference>
<dbReference type="SMART" id="SM00271">
    <property type="entry name" value="DnaJ"/>
    <property type="match status" value="1"/>
</dbReference>
<dbReference type="Gene3D" id="1.10.287.110">
    <property type="entry name" value="DnaJ domain"/>
    <property type="match status" value="1"/>
</dbReference>
<evidence type="ECO:0000313" key="2">
    <source>
        <dbReference type="EMBL" id="MCP8938964.1"/>
    </source>
</evidence>
<name>A0ABT1LC10_9HYPH</name>
<evidence type="ECO:0000259" key="1">
    <source>
        <dbReference type="PROSITE" id="PS50076"/>
    </source>
</evidence>
<organism evidence="2 3">
    <name type="scientific">Alsobacter ponti</name>
    <dbReference type="NCBI Taxonomy" id="2962936"/>
    <lineage>
        <taxon>Bacteria</taxon>
        <taxon>Pseudomonadati</taxon>
        <taxon>Pseudomonadota</taxon>
        <taxon>Alphaproteobacteria</taxon>
        <taxon>Hyphomicrobiales</taxon>
        <taxon>Alsobacteraceae</taxon>
        <taxon>Alsobacter</taxon>
    </lineage>
</organism>
<dbReference type="InterPro" id="IPR001623">
    <property type="entry name" value="DnaJ_domain"/>
</dbReference>
<dbReference type="RefSeq" id="WP_254741546.1">
    <property type="nucleotide sequence ID" value="NZ_JANCLU010000008.1"/>
</dbReference>
<accession>A0ABT1LC10</accession>
<dbReference type="PRINTS" id="PR00625">
    <property type="entry name" value="JDOMAIN"/>
</dbReference>
<dbReference type="EMBL" id="JANCLU010000008">
    <property type="protein sequence ID" value="MCP8938964.1"/>
    <property type="molecule type" value="Genomic_DNA"/>
</dbReference>
<comment type="caution">
    <text evidence="2">The sequence shown here is derived from an EMBL/GenBank/DDBJ whole genome shotgun (WGS) entry which is preliminary data.</text>
</comment>
<proteinExistence type="predicted"/>
<dbReference type="InterPro" id="IPR036869">
    <property type="entry name" value="J_dom_sf"/>
</dbReference>
<dbReference type="CDD" id="cd06257">
    <property type="entry name" value="DnaJ"/>
    <property type="match status" value="1"/>
</dbReference>
<evidence type="ECO:0000313" key="3">
    <source>
        <dbReference type="Proteomes" id="UP001205890"/>
    </source>
</evidence>
<dbReference type="Pfam" id="PF00226">
    <property type="entry name" value="DnaJ"/>
    <property type="match status" value="1"/>
</dbReference>
<sequence length="210" mass="22686">MNLNSRLFDKIRSRPRRAAAGVAPDAPDAPGCEHPGCAALGEHRAPKGRGQEGQYFRFCLEHVRAYNQSYNYFNGMSDAAIAAYQKEAVIGHRPTWQMGTAGGGRRPEGPAHAGEAFVYDDPLGVFRAAGFAGRAATEPQPPRPSVGPVARRAYETLGLEDTAPPAEVKARYKALVKQVHPDANGGDRSFEDRLRDVINAYNTLKAAGRA</sequence>
<reference evidence="2 3" key="1">
    <citation type="submission" date="2022-07" db="EMBL/GenBank/DDBJ databases">
        <authorList>
            <person name="Li W.-J."/>
            <person name="Deng Q.-Q."/>
        </authorList>
    </citation>
    <scope>NUCLEOTIDE SEQUENCE [LARGE SCALE GENOMIC DNA]</scope>
    <source>
        <strain evidence="2 3">SYSU M60028</strain>
    </source>
</reference>
<feature type="domain" description="J" evidence="1">
    <location>
        <begin position="152"/>
        <end position="209"/>
    </location>
</feature>
<protein>
    <submittedName>
        <fullName evidence="2">J domain-containing protein</fullName>
    </submittedName>
</protein>
<gene>
    <name evidence="2" type="ORF">NK718_10590</name>
</gene>
<dbReference type="PROSITE" id="PS50076">
    <property type="entry name" value="DNAJ_2"/>
    <property type="match status" value="1"/>
</dbReference>